<protein>
    <submittedName>
        <fullName evidence="3">Protein FAM43A</fullName>
    </submittedName>
</protein>
<name>A0A183TVR6_TOXCA</name>
<reference evidence="3" key="1">
    <citation type="submission" date="2016-06" db="UniProtKB">
        <authorList>
            <consortium name="WormBaseParasite"/>
        </authorList>
    </citation>
    <scope>IDENTIFICATION</scope>
</reference>
<organism evidence="2 3">
    <name type="scientific">Toxocara canis</name>
    <name type="common">Canine roundworm</name>
    <dbReference type="NCBI Taxonomy" id="6265"/>
    <lineage>
        <taxon>Eukaryota</taxon>
        <taxon>Metazoa</taxon>
        <taxon>Ecdysozoa</taxon>
        <taxon>Nematoda</taxon>
        <taxon>Chromadorea</taxon>
        <taxon>Rhabditida</taxon>
        <taxon>Spirurina</taxon>
        <taxon>Ascaridomorpha</taxon>
        <taxon>Ascaridoidea</taxon>
        <taxon>Toxocaridae</taxon>
        <taxon>Toxocara</taxon>
    </lineage>
</organism>
<dbReference type="WBParaSite" id="TCNE_0000033501-mRNA-1">
    <property type="protein sequence ID" value="TCNE_0000033501-mRNA-1"/>
    <property type="gene ID" value="TCNE_0000033501"/>
</dbReference>
<proteinExistence type="predicted"/>
<dbReference type="AlphaFoldDB" id="A0A183TVR6"/>
<dbReference type="EMBL" id="UYWY01000143">
    <property type="protein sequence ID" value="VDM24050.1"/>
    <property type="molecule type" value="Genomic_DNA"/>
</dbReference>
<accession>A0A183TVR6</accession>
<evidence type="ECO:0000313" key="2">
    <source>
        <dbReference type="Proteomes" id="UP000050794"/>
    </source>
</evidence>
<evidence type="ECO:0000313" key="3">
    <source>
        <dbReference type="WBParaSite" id="TCNE_0000033501-mRNA-1"/>
    </source>
</evidence>
<reference evidence="1 2" key="2">
    <citation type="submission" date="2018-11" db="EMBL/GenBank/DDBJ databases">
        <authorList>
            <consortium name="Pathogen Informatics"/>
        </authorList>
    </citation>
    <scope>NUCLEOTIDE SEQUENCE [LARGE SCALE GENOMIC DNA]</scope>
</reference>
<evidence type="ECO:0000313" key="1">
    <source>
        <dbReference type="EMBL" id="VDM24050.1"/>
    </source>
</evidence>
<keyword evidence="2" id="KW-1185">Reference proteome</keyword>
<gene>
    <name evidence="1" type="ORF">TCNE_LOCUS336</name>
</gene>
<sequence>MTTSVEPAVDLATVWASPFDSVMKSSKIIRTGSLVTNKEVENEPVEVHLSQRGLEKQILRGHKILEEFRHWDGIKCFSEIRINATDVVNLMHMRQSALGRQEKQDRGCLLYDALPHQNLPLAGHAQTVRTLPACFIYEDTHDEYSSKSETTTAPEDH</sequence>
<dbReference type="Proteomes" id="UP000050794">
    <property type="component" value="Unassembled WGS sequence"/>
</dbReference>